<dbReference type="InterPro" id="IPR010982">
    <property type="entry name" value="Lambda_DNA-bd_dom_sf"/>
</dbReference>
<dbReference type="GO" id="GO:0003677">
    <property type="term" value="F:DNA binding"/>
    <property type="evidence" value="ECO:0007669"/>
    <property type="project" value="InterPro"/>
</dbReference>
<dbReference type="RefSeq" id="WP_104451611.1">
    <property type="nucleotide sequence ID" value="NZ_NIRS01000011.1"/>
</dbReference>
<evidence type="ECO:0000256" key="1">
    <source>
        <dbReference type="SAM" id="MobiDB-lite"/>
    </source>
</evidence>
<dbReference type="Gene3D" id="1.10.260.40">
    <property type="entry name" value="lambda repressor-like DNA-binding domains"/>
    <property type="match status" value="1"/>
</dbReference>
<dbReference type="Proteomes" id="UP000238541">
    <property type="component" value="Unassembled WGS sequence"/>
</dbReference>
<dbReference type="AlphaFoldDB" id="A0A2S6FCM1"/>
<evidence type="ECO:0000313" key="3">
    <source>
        <dbReference type="Proteomes" id="UP000238541"/>
    </source>
</evidence>
<feature type="region of interest" description="Disordered" evidence="1">
    <location>
        <begin position="1"/>
        <end position="34"/>
    </location>
</feature>
<reference evidence="3" key="1">
    <citation type="submission" date="2017-06" db="EMBL/GenBank/DDBJ databases">
        <authorList>
            <person name="Furmanczyk E.M."/>
        </authorList>
    </citation>
    <scope>NUCLEOTIDE SEQUENCE [LARGE SCALE GENOMIC DNA]</scope>
    <source>
        <strain evidence="3">AP3_16</strain>
    </source>
</reference>
<protein>
    <submittedName>
        <fullName evidence="2">Transcriptional regulator</fullName>
    </submittedName>
</protein>
<keyword evidence="3" id="KW-1185">Reference proteome</keyword>
<gene>
    <name evidence="2" type="ORF">CD175_30155</name>
</gene>
<comment type="caution">
    <text evidence="2">The sequence shown here is derived from an EMBL/GenBank/DDBJ whole genome shotgun (WGS) entry which is preliminary data.</text>
</comment>
<name>A0A2S6FCM1_9PSED</name>
<accession>A0A2S6FCM1</accession>
<dbReference type="CDD" id="cd00093">
    <property type="entry name" value="HTH_XRE"/>
    <property type="match status" value="1"/>
</dbReference>
<dbReference type="EMBL" id="NIRS01000011">
    <property type="protein sequence ID" value="PPK35160.1"/>
    <property type="molecule type" value="Genomic_DNA"/>
</dbReference>
<feature type="compositionally biased region" description="Polar residues" evidence="1">
    <location>
        <begin position="1"/>
        <end position="10"/>
    </location>
</feature>
<evidence type="ECO:0000313" key="2">
    <source>
        <dbReference type="EMBL" id="PPK35160.1"/>
    </source>
</evidence>
<dbReference type="InterPro" id="IPR001387">
    <property type="entry name" value="Cro/C1-type_HTH"/>
</dbReference>
<proteinExistence type="predicted"/>
<dbReference type="SUPFAM" id="SSF47413">
    <property type="entry name" value="lambda repressor-like DNA-binding domains"/>
    <property type="match status" value="1"/>
</dbReference>
<organism evidence="2 3">
    <name type="scientific">Pseudomonas laurylsulfatiphila</name>
    <dbReference type="NCBI Taxonomy" id="2011015"/>
    <lineage>
        <taxon>Bacteria</taxon>
        <taxon>Pseudomonadati</taxon>
        <taxon>Pseudomonadota</taxon>
        <taxon>Gammaproteobacteria</taxon>
        <taxon>Pseudomonadales</taxon>
        <taxon>Pseudomonadaceae</taxon>
        <taxon>Pseudomonas</taxon>
    </lineage>
</organism>
<sequence>MNGQTVSQWTGRERANLPNPSMWVRPELNPRTATSTSNPLLAMPLAALMAAVPLQDIGYDVQQARIVEARPISSGASAQLVSPRMQWVQVHTNDVVDENVTPTLIDQFRKKFGLSDNSLGEIFGVSRQTIYNWRTKKTVADNPDRVRALAESLGEISSRDISYIQRALFYPTADGRLIQDVLSDEGWVAGGEKAVRELILELAGKAQQLRERDEKTIARLEKTNSQDAGSNA</sequence>